<dbReference type="PANTHER" id="PTHR21666:SF270">
    <property type="entry name" value="MUREIN HYDROLASE ACTIVATOR ENVC"/>
    <property type="match status" value="1"/>
</dbReference>
<dbReference type="AlphaFoldDB" id="A0AA49JIT5"/>
<dbReference type="InterPro" id="IPR011055">
    <property type="entry name" value="Dup_hybrid_motif"/>
</dbReference>
<accession>A0AA49JIT5</accession>
<evidence type="ECO:0000313" key="2">
    <source>
        <dbReference type="EMBL" id="WKN36747.1"/>
    </source>
</evidence>
<dbReference type="GO" id="GO:0004222">
    <property type="term" value="F:metalloendopeptidase activity"/>
    <property type="evidence" value="ECO:0007669"/>
    <property type="project" value="TreeGrafter"/>
</dbReference>
<reference evidence="2" key="1">
    <citation type="journal article" date="2023" name="Comput. Struct. Biotechnol. J.">
        <title>Discovery of a novel marine Bacteroidetes with a rich repertoire of carbohydrate-active enzymes.</title>
        <authorList>
            <person name="Chen B."/>
            <person name="Liu G."/>
            <person name="Chen Q."/>
            <person name="Wang H."/>
            <person name="Liu L."/>
            <person name="Tang K."/>
        </authorList>
    </citation>
    <scope>NUCLEOTIDE SEQUENCE</scope>
    <source>
        <strain evidence="2">TK19036</strain>
    </source>
</reference>
<dbReference type="InterPro" id="IPR016047">
    <property type="entry name" value="M23ase_b-sheet_dom"/>
</dbReference>
<dbReference type="InterPro" id="IPR050570">
    <property type="entry name" value="Cell_wall_metabolism_enzyme"/>
</dbReference>
<name>A0AA49JIT5_9BACT</name>
<sequence>MKEQIEQYLKIRNDLIGYVFPNIEASDLLPLVLSDQNPLLASFDLVDTAVFNHLIFDTLSPGRTGIGGFLENRSIYRRSTLYTTEEVRSIHLGVDVWSPALTPIHAPLDGVIHSFKDNDGFGDYGPTIILEHKIENSTFYSLYGHLSRESLRNKRVGQPIQKDECFAALGNYPENGDWPPHLHFQVMTDLLGNAGDFPGVIAPSQANFYKTICIDPMLLLKFR</sequence>
<reference evidence="2" key="2">
    <citation type="journal article" date="2024" name="Antonie Van Leeuwenhoek">
        <title>Roseihalotalea indica gen. nov., sp. nov., a halophilic Bacteroidetes from mesopelagic Southwest Indian Ocean with higher carbohydrate metabolic potential.</title>
        <authorList>
            <person name="Chen B."/>
            <person name="Zhang M."/>
            <person name="Lin D."/>
            <person name="Ye J."/>
            <person name="Tang K."/>
        </authorList>
    </citation>
    <scope>NUCLEOTIDE SEQUENCE</scope>
    <source>
        <strain evidence="2">TK19036</strain>
    </source>
</reference>
<dbReference type="PANTHER" id="PTHR21666">
    <property type="entry name" value="PEPTIDASE-RELATED"/>
    <property type="match status" value="1"/>
</dbReference>
<dbReference type="EMBL" id="CP120682">
    <property type="protein sequence ID" value="WKN36747.1"/>
    <property type="molecule type" value="Genomic_DNA"/>
</dbReference>
<proteinExistence type="predicted"/>
<gene>
    <name evidence="2" type="ORF">K4G66_30750</name>
</gene>
<organism evidence="2">
    <name type="scientific">Roseihalotalea indica</name>
    <dbReference type="NCBI Taxonomy" id="2867963"/>
    <lineage>
        <taxon>Bacteria</taxon>
        <taxon>Pseudomonadati</taxon>
        <taxon>Bacteroidota</taxon>
        <taxon>Cytophagia</taxon>
        <taxon>Cytophagales</taxon>
        <taxon>Catalimonadaceae</taxon>
        <taxon>Roseihalotalea</taxon>
    </lineage>
</organism>
<feature type="domain" description="M23ase beta-sheet core" evidence="1">
    <location>
        <begin position="90"/>
        <end position="188"/>
    </location>
</feature>
<dbReference type="Pfam" id="PF01551">
    <property type="entry name" value="Peptidase_M23"/>
    <property type="match status" value="1"/>
</dbReference>
<protein>
    <submittedName>
        <fullName evidence="2">Peptidoglycan DD-metalloendopeptidase family protein</fullName>
    </submittedName>
</protein>
<dbReference type="CDD" id="cd12797">
    <property type="entry name" value="M23_peptidase"/>
    <property type="match status" value="1"/>
</dbReference>
<dbReference type="SUPFAM" id="SSF51261">
    <property type="entry name" value="Duplicated hybrid motif"/>
    <property type="match status" value="1"/>
</dbReference>
<evidence type="ECO:0000259" key="1">
    <source>
        <dbReference type="Pfam" id="PF01551"/>
    </source>
</evidence>
<dbReference type="Gene3D" id="2.70.70.10">
    <property type="entry name" value="Glucose Permease (Domain IIA)"/>
    <property type="match status" value="1"/>
</dbReference>